<evidence type="ECO:0000256" key="2">
    <source>
        <dbReference type="SAM" id="Phobius"/>
    </source>
</evidence>
<dbReference type="RefSeq" id="XP_019640549.1">
    <property type="nucleotide sequence ID" value="XM_019784990.1"/>
</dbReference>
<keyword evidence="2" id="KW-0472">Membrane</keyword>
<dbReference type="InterPro" id="IPR050373">
    <property type="entry name" value="Fibrinogen_C-term_domain"/>
</dbReference>
<evidence type="ECO:0000259" key="3">
    <source>
        <dbReference type="PROSITE" id="PS51406"/>
    </source>
</evidence>
<feature type="transmembrane region" description="Helical" evidence="2">
    <location>
        <begin position="110"/>
        <end position="132"/>
    </location>
</feature>
<dbReference type="PANTHER" id="PTHR19143">
    <property type="entry name" value="FIBRINOGEN/TENASCIN/ANGIOPOEITIN"/>
    <property type="match status" value="1"/>
</dbReference>
<proteinExistence type="predicted"/>
<dbReference type="GeneID" id="109482306"/>
<dbReference type="Proteomes" id="UP000515135">
    <property type="component" value="Unplaced"/>
</dbReference>
<keyword evidence="4" id="KW-1185">Reference proteome</keyword>
<dbReference type="GO" id="GO:0005615">
    <property type="term" value="C:extracellular space"/>
    <property type="evidence" value="ECO:0007669"/>
    <property type="project" value="TreeGrafter"/>
</dbReference>
<feature type="region of interest" description="Disordered" evidence="1">
    <location>
        <begin position="68"/>
        <end position="102"/>
    </location>
</feature>
<evidence type="ECO:0000256" key="1">
    <source>
        <dbReference type="SAM" id="MobiDB-lite"/>
    </source>
</evidence>
<keyword evidence="2" id="KW-0812">Transmembrane</keyword>
<dbReference type="AlphaFoldDB" id="A0A6P5A2H2"/>
<gene>
    <name evidence="5" type="primary">LOC109482306</name>
</gene>
<dbReference type="Pfam" id="PF00147">
    <property type="entry name" value="Fibrinogen_C"/>
    <property type="match status" value="1"/>
</dbReference>
<keyword evidence="2" id="KW-1133">Transmembrane helix</keyword>
<dbReference type="SMART" id="SM00186">
    <property type="entry name" value="FBG"/>
    <property type="match status" value="1"/>
</dbReference>
<feature type="region of interest" description="Disordered" evidence="1">
    <location>
        <begin position="1"/>
        <end position="38"/>
    </location>
</feature>
<sequence>MGDMYECPQPVRVGATIPPRAGPPLSRYGPTTAAPKRDVVLTASRSEPTSSDDYECPAAVVIRPQPVRTAPMVTPSSTTSPRPLRRANNHPAGAPKRNNSGEKTSYRASFLIFTLLMVLSVSLQVSAFILSMSAGNDAEQLREQQKKYQQKTDGRFKVMEAQLAKQKAALAKMQKDFESAAKPAGKEETTVIGSDVHGALDASMSLDKILRGKMSKRLTRATPDAKASPVPLHATMLPVPAIPAYFMTEIHYDPKDCSDWYMAGSVEDGPQHIQPRGSPTKHEVYCKMDQDSGWTVIHARKSPNLEFYQRSWDDFKKGFKQGGWESFWLGNDLIHNITRQATYELKVIGNMDGVYPTVAAHYSTFKVGSEADRYRLELGEFLEGEHGDVLRENDGGQFVTVDRNDESTFGWWESSQTGDPSLQIPFMRMKDLTMMIKPTKEQP</sequence>
<dbReference type="InterPro" id="IPR036056">
    <property type="entry name" value="Fibrinogen-like_C"/>
</dbReference>
<dbReference type="Gene3D" id="3.90.215.10">
    <property type="entry name" value="Gamma Fibrinogen, chain A, domain 1"/>
    <property type="match status" value="1"/>
</dbReference>
<dbReference type="InterPro" id="IPR002181">
    <property type="entry name" value="Fibrinogen_a/b/g_C_dom"/>
</dbReference>
<evidence type="ECO:0000313" key="4">
    <source>
        <dbReference type="Proteomes" id="UP000515135"/>
    </source>
</evidence>
<dbReference type="PANTHER" id="PTHR19143:SF458">
    <property type="entry name" value="FIBRINOGEN C-TERMINAL DOMAIN-CONTAINING PROTEIN-RELATED"/>
    <property type="match status" value="1"/>
</dbReference>
<organism evidence="4 5">
    <name type="scientific">Branchiostoma belcheri</name>
    <name type="common">Amphioxus</name>
    <dbReference type="NCBI Taxonomy" id="7741"/>
    <lineage>
        <taxon>Eukaryota</taxon>
        <taxon>Metazoa</taxon>
        <taxon>Chordata</taxon>
        <taxon>Cephalochordata</taxon>
        <taxon>Leptocardii</taxon>
        <taxon>Amphioxiformes</taxon>
        <taxon>Branchiostomatidae</taxon>
        <taxon>Branchiostoma</taxon>
    </lineage>
</organism>
<evidence type="ECO:0000313" key="5">
    <source>
        <dbReference type="RefSeq" id="XP_019640549.1"/>
    </source>
</evidence>
<name>A0A6P5A2H2_BRABE</name>
<dbReference type="OrthoDB" id="10336338at2759"/>
<dbReference type="KEGG" id="bbel:109482306"/>
<dbReference type="SUPFAM" id="SSF56496">
    <property type="entry name" value="Fibrinogen C-terminal domain-like"/>
    <property type="match status" value="1"/>
</dbReference>
<reference evidence="5" key="1">
    <citation type="submission" date="2025-08" db="UniProtKB">
        <authorList>
            <consortium name="RefSeq"/>
        </authorList>
    </citation>
    <scope>IDENTIFICATION</scope>
    <source>
        <tissue evidence="5">Gonad</tissue>
    </source>
</reference>
<accession>A0A6P5A2H2</accession>
<dbReference type="PROSITE" id="PS51406">
    <property type="entry name" value="FIBRINOGEN_C_2"/>
    <property type="match status" value="1"/>
</dbReference>
<feature type="domain" description="Fibrinogen C-terminal" evidence="3">
    <location>
        <begin position="248"/>
        <end position="403"/>
    </location>
</feature>
<protein>
    <submittedName>
        <fullName evidence="5">Angiopoietin-related protein 7-like</fullName>
    </submittedName>
</protein>
<dbReference type="InterPro" id="IPR014716">
    <property type="entry name" value="Fibrinogen_a/b/g_C_1"/>
</dbReference>